<proteinExistence type="predicted"/>
<keyword evidence="2" id="KW-1185">Reference proteome</keyword>
<dbReference type="WBParaSite" id="maker-uti_cns_0047526-snap-gene-0.11-mRNA-1">
    <property type="protein sequence ID" value="maker-uti_cns_0047526-snap-gene-0.11-mRNA-1"/>
    <property type="gene ID" value="maker-uti_cns_0047526-snap-gene-0.11"/>
</dbReference>
<name>A0A1I8J7V1_9PLAT</name>
<evidence type="ECO:0000313" key="5">
    <source>
        <dbReference type="WBParaSite" id="maker-uti_cns_0046289-snap-gene-0.12-mRNA-1"/>
    </source>
</evidence>
<evidence type="ECO:0000313" key="4">
    <source>
        <dbReference type="WBParaSite" id="maker-uti_cns_0046046-snap-gene-0.11-mRNA-1"/>
    </source>
</evidence>
<dbReference type="WBParaSite" id="maker-uti_cns_0003950-snap-gene-0.3-mRNA-1">
    <property type="protein sequence ID" value="maker-uti_cns_0003950-snap-gene-0.3-mRNA-1"/>
    <property type="gene ID" value="maker-uti_cns_0003950-snap-gene-0.3"/>
</dbReference>
<evidence type="ECO:0000256" key="1">
    <source>
        <dbReference type="SAM" id="MobiDB-lite"/>
    </source>
</evidence>
<dbReference type="WBParaSite" id="maker-uti_cns_0046046-snap-gene-0.11-mRNA-1">
    <property type="protein sequence ID" value="maker-uti_cns_0046046-snap-gene-0.11-mRNA-1"/>
    <property type="gene ID" value="maker-uti_cns_0046046-snap-gene-0.11"/>
</dbReference>
<reference evidence="3 4" key="1">
    <citation type="submission" date="2016-11" db="UniProtKB">
        <authorList>
            <consortium name="WormBaseParasite"/>
        </authorList>
    </citation>
    <scope>IDENTIFICATION</scope>
</reference>
<dbReference type="AlphaFoldDB" id="A0A1I8J7V1"/>
<feature type="region of interest" description="Disordered" evidence="1">
    <location>
        <begin position="1"/>
        <end position="29"/>
    </location>
</feature>
<evidence type="ECO:0000313" key="2">
    <source>
        <dbReference type="Proteomes" id="UP000095280"/>
    </source>
</evidence>
<organism evidence="2 5">
    <name type="scientific">Macrostomum lignano</name>
    <dbReference type="NCBI Taxonomy" id="282301"/>
    <lineage>
        <taxon>Eukaryota</taxon>
        <taxon>Metazoa</taxon>
        <taxon>Spiralia</taxon>
        <taxon>Lophotrochozoa</taxon>
        <taxon>Platyhelminthes</taxon>
        <taxon>Rhabditophora</taxon>
        <taxon>Macrostomorpha</taxon>
        <taxon>Macrostomida</taxon>
        <taxon>Macrostomidae</taxon>
        <taxon>Macrostomum</taxon>
    </lineage>
</organism>
<evidence type="ECO:0000313" key="3">
    <source>
        <dbReference type="WBParaSite" id="maker-uti_cns_0003950-snap-gene-0.3-mRNA-1"/>
    </source>
</evidence>
<sequence>MSFRSPVPLASHLHPNSFSPGHSDSELDTICDDEPEVVDRSYYYSAEASDIEYQDGDDLEEAGQLESSGVRRILHDWVEANNPKISSVNDLLKRMSEIHPELPADARTLMETPRDLNLKRVEPGHYFHFGIVK</sequence>
<dbReference type="Proteomes" id="UP000095280">
    <property type="component" value="Unplaced"/>
</dbReference>
<dbReference type="WBParaSite" id="maker-uti_cns_0046289-snap-gene-0.12-mRNA-1">
    <property type="protein sequence ID" value="maker-uti_cns_0046289-snap-gene-0.12-mRNA-1"/>
    <property type="gene ID" value="maker-uti_cns_0046289-snap-gene-0.12"/>
</dbReference>
<protein>
    <submittedName>
        <fullName evidence="3 4">TGFb_propeptide domain-containing protein</fullName>
    </submittedName>
</protein>
<accession>A0A1I8J7V1</accession>